<comment type="caution">
    <text evidence="3">The sequence shown here is derived from an EMBL/GenBank/DDBJ whole genome shotgun (WGS) entry which is preliminary data.</text>
</comment>
<evidence type="ECO:0000256" key="2">
    <source>
        <dbReference type="SAM" id="Phobius"/>
    </source>
</evidence>
<feature type="region of interest" description="Disordered" evidence="1">
    <location>
        <begin position="1"/>
        <end position="60"/>
    </location>
</feature>
<reference evidence="3" key="3">
    <citation type="submission" date="2023-05" db="EMBL/GenBank/DDBJ databases">
        <authorList>
            <person name="Smith C.H."/>
        </authorList>
    </citation>
    <scope>NUCLEOTIDE SEQUENCE</scope>
    <source>
        <strain evidence="3">CHS0354</strain>
        <tissue evidence="3">Mantle</tissue>
    </source>
</reference>
<keyword evidence="2" id="KW-0472">Membrane</keyword>
<protein>
    <submittedName>
        <fullName evidence="3">Uncharacterized protein</fullName>
    </submittedName>
</protein>
<proteinExistence type="predicted"/>
<organism evidence="3 4">
    <name type="scientific">Potamilus streckersoni</name>
    <dbReference type="NCBI Taxonomy" id="2493646"/>
    <lineage>
        <taxon>Eukaryota</taxon>
        <taxon>Metazoa</taxon>
        <taxon>Spiralia</taxon>
        <taxon>Lophotrochozoa</taxon>
        <taxon>Mollusca</taxon>
        <taxon>Bivalvia</taxon>
        <taxon>Autobranchia</taxon>
        <taxon>Heteroconchia</taxon>
        <taxon>Palaeoheterodonta</taxon>
        <taxon>Unionida</taxon>
        <taxon>Unionoidea</taxon>
        <taxon>Unionidae</taxon>
        <taxon>Ambleminae</taxon>
        <taxon>Lampsilini</taxon>
        <taxon>Potamilus</taxon>
    </lineage>
</organism>
<accession>A0AAE0S5Q3</accession>
<evidence type="ECO:0000256" key="1">
    <source>
        <dbReference type="SAM" id="MobiDB-lite"/>
    </source>
</evidence>
<dbReference type="Proteomes" id="UP001195483">
    <property type="component" value="Unassembled WGS sequence"/>
</dbReference>
<feature type="compositionally biased region" description="Basic and acidic residues" evidence="1">
    <location>
        <begin position="1"/>
        <end position="52"/>
    </location>
</feature>
<keyword evidence="2" id="KW-1133">Transmembrane helix</keyword>
<name>A0AAE0S5Q3_9BIVA</name>
<reference evidence="3" key="2">
    <citation type="journal article" date="2021" name="Genome Biol. Evol.">
        <title>Developing a high-quality reference genome for a parasitic bivalve with doubly uniparental inheritance (Bivalvia: Unionida).</title>
        <authorList>
            <person name="Smith C.H."/>
        </authorList>
    </citation>
    <scope>NUCLEOTIDE SEQUENCE</scope>
    <source>
        <strain evidence="3">CHS0354</strain>
        <tissue evidence="3">Mantle</tissue>
    </source>
</reference>
<sequence length="164" mass="18358">MGKELEDLEEGEKVTENGRREGGILKPESKLGMDERRVEAKRGSVKETRTKTATESAASIHAPTSACGLREMEVDEHECRLSRLSRLSLSADRRTFTRCALAVQSITGDKAVLEIDEYKNTGQQPMALSTVTQFSYKSDTTQHCHFMCVLCLCMFLFLFLATKT</sequence>
<keyword evidence="4" id="KW-1185">Reference proteome</keyword>
<feature type="transmembrane region" description="Helical" evidence="2">
    <location>
        <begin position="144"/>
        <end position="162"/>
    </location>
</feature>
<dbReference type="EMBL" id="JAEAOA010000333">
    <property type="protein sequence ID" value="KAK3585649.1"/>
    <property type="molecule type" value="Genomic_DNA"/>
</dbReference>
<dbReference type="AlphaFoldDB" id="A0AAE0S5Q3"/>
<gene>
    <name evidence="3" type="ORF">CHS0354_004571</name>
</gene>
<evidence type="ECO:0000313" key="3">
    <source>
        <dbReference type="EMBL" id="KAK3585649.1"/>
    </source>
</evidence>
<reference evidence="3" key="1">
    <citation type="journal article" date="2021" name="Genome Biol. Evol.">
        <title>A High-Quality Reference Genome for a Parasitic Bivalve with Doubly Uniparental Inheritance (Bivalvia: Unionida).</title>
        <authorList>
            <person name="Smith C.H."/>
        </authorList>
    </citation>
    <scope>NUCLEOTIDE SEQUENCE</scope>
    <source>
        <strain evidence="3">CHS0354</strain>
    </source>
</reference>
<evidence type="ECO:0000313" key="4">
    <source>
        <dbReference type="Proteomes" id="UP001195483"/>
    </source>
</evidence>
<keyword evidence="2" id="KW-0812">Transmembrane</keyword>